<feature type="transmembrane region" description="Helical" evidence="7">
    <location>
        <begin position="272"/>
        <end position="291"/>
    </location>
</feature>
<feature type="transmembrane region" description="Helical" evidence="7">
    <location>
        <begin position="311"/>
        <end position="333"/>
    </location>
</feature>
<dbReference type="GO" id="GO:0044732">
    <property type="term" value="C:mitotic spindle pole body"/>
    <property type="evidence" value="ECO:0007669"/>
    <property type="project" value="TreeGrafter"/>
</dbReference>
<dbReference type="Pfam" id="PF09779">
    <property type="entry name" value="Ima1_N"/>
    <property type="match status" value="1"/>
</dbReference>
<dbReference type="STRING" id="914234.M2RCH2"/>
<evidence type="ECO:0000313" key="10">
    <source>
        <dbReference type="Proteomes" id="UP000016930"/>
    </source>
</evidence>
<evidence type="ECO:0000313" key="9">
    <source>
        <dbReference type="EMBL" id="EMD42150.1"/>
    </source>
</evidence>
<dbReference type="PANTHER" id="PTHR28538:SF1">
    <property type="entry name" value="INTEGRAL INNER NUCLEAR MEMBRANE PROTEIN IMA1"/>
    <property type="match status" value="1"/>
</dbReference>
<keyword evidence="10" id="KW-1185">Reference proteome</keyword>
<feature type="transmembrane region" description="Helical" evidence="7">
    <location>
        <begin position="191"/>
        <end position="211"/>
    </location>
</feature>
<dbReference type="EMBL" id="KB445791">
    <property type="protein sequence ID" value="EMD42150.1"/>
    <property type="molecule type" value="Genomic_DNA"/>
</dbReference>
<feature type="region of interest" description="Disordered" evidence="6">
    <location>
        <begin position="408"/>
        <end position="444"/>
    </location>
</feature>
<comment type="subcellular location">
    <subcellularLocation>
        <location evidence="1">Nucleus inner membrane</location>
        <topology evidence="1">Multi-pass membrane protein</topology>
    </subcellularLocation>
</comment>
<name>M2RCH2_CERS8</name>
<evidence type="ECO:0000259" key="8">
    <source>
        <dbReference type="Pfam" id="PF09779"/>
    </source>
</evidence>
<keyword evidence="5" id="KW-0539">Nucleus</keyword>
<proteinExistence type="predicted"/>
<dbReference type="PANTHER" id="PTHR28538">
    <property type="entry name" value="INTEGRAL INNER NUCLEAR MEMBRANE PROTEIN IMA1"/>
    <property type="match status" value="1"/>
</dbReference>
<evidence type="ECO:0000256" key="6">
    <source>
        <dbReference type="SAM" id="MobiDB-lite"/>
    </source>
</evidence>
<feature type="transmembrane region" description="Helical" evidence="7">
    <location>
        <begin position="231"/>
        <end position="252"/>
    </location>
</feature>
<feature type="domain" description="Ima1 N-terminal" evidence="8">
    <location>
        <begin position="12"/>
        <end position="140"/>
    </location>
</feature>
<feature type="compositionally biased region" description="Acidic residues" evidence="6">
    <location>
        <begin position="419"/>
        <end position="430"/>
    </location>
</feature>
<protein>
    <recommendedName>
        <fullName evidence="8">Ima1 N-terminal domain-containing protein</fullName>
    </recommendedName>
</protein>
<dbReference type="InterPro" id="IPR018617">
    <property type="entry name" value="Ima1_N"/>
</dbReference>
<dbReference type="Proteomes" id="UP000016930">
    <property type="component" value="Unassembled WGS sequence"/>
</dbReference>
<evidence type="ECO:0000256" key="7">
    <source>
        <dbReference type="SAM" id="Phobius"/>
    </source>
</evidence>
<dbReference type="AlphaFoldDB" id="M2RCH2"/>
<keyword evidence="2 7" id="KW-0812">Transmembrane</keyword>
<dbReference type="InterPro" id="IPR042321">
    <property type="entry name" value="Ima1"/>
</dbReference>
<dbReference type="GO" id="GO:0034992">
    <property type="term" value="C:microtubule organizing center attachment site"/>
    <property type="evidence" value="ECO:0007669"/>
    <property type="project" value="TreeGrafter"/>
</dbReference>
<sequence>MSTLFRRESCVICFYCQTTIRPLPRNLRSFRCPTCECWNRFDANGEIVSDEPAMHDESMNKRSFAKRASPRKDRLPSAYGNAPFCHTCQTNQMLLANLLSNYLPPPDDPEYKQRSALLPEYQRSIEARYPPVCAACAPAVAEEINKRDHMARTRALGGFLRASKQSRAASGGEADARAAARRSKERLDREIAVWKIRGCLWVAGLLCSLAGHSTVTFGYSFARLPDGLRPVMPFVVLISILWTAWDPTYASYQRAQFQGRTVRVKGKKEYNILQMIVWLSRFVTSLSLAMPHFKPSWDFAHLSDEPTSQKARLYCSVSLVIELAILIRSYLVLQLQRPPAVRLMDTTSHERLLSPTPSLPPTRSTTPAVPLPAEQDLLAGLSLSNQPIMTNSSPINPVFGFPSLPVAAKTASPPRPPSLEEDSDAMDWDPLDPSSPLRHRTNDDGTWLRPQRFFAPEEPTGLENLFARTIKLADDDEQTRRNQTSHGGVRERGQWTMRTWLLLVAVMLIPLAAAVYSLWEARKRRAALPV</sequence>
<organism evidence="9 10">
    <name type="scientific">Ceriporiopsis subvermispora (strain B)</name>
    <name type="common">White-rot fungus</name>
    <name type="synonym">Gelatoporia subvermispora</name>
    <dbReference type="NCBI Taxonomy" id="914234"/>
    <lineage>
        <taxon>Eukaryota</taxon>
        <taxon>Fungi</taxon>
        <taxon>Dikarya</taxon>
        <taxon>Basidiomycota</taxon>
        <taxon>Agaricomycotina</taxon>
        <taxon>Agaricomycetes</taxon>
        <taxon>Polyporales</taxon>
        <taxon>Gelatoporiaceae</taxon>
        <taxon>Gelatoporia</taxon>
    </lineage>
</organism>
<gene>
    <name evidence="9" type="ORF">CERSUDRAFT_147741</name>
</gene>
<evidence type="ECO:0000256" key="2">
    <source>
        <dbReference type="ARBA" id="ARBA00022692"/>
    </source>
</evidence>
<reference evidence="9 10" key="1">
    <citation type="journal article" date="2012" name="Proc. Natl. Acad. Sci. U.S.A.">
        <title>Comparative genomics of Ceriporiopsis subvermispora and Phanerochaete chrysosporium provide insight into selective ligninolysis.</title>
        <authorList>
            <person name="Fernandez-Fueyo E."/>
            <person name="Ruiz-Duenas F.J."/>
            <person name="Ferreira P."/>
            <person name="Floudas D."/>
            <person name="Hibbett D.S."/>
            <person name="Canessa P."/>
            <person name="Larrondo L.F."/>
            <person name="James T.Y."/>
            <person name="Seelenfreund D."/>
            <person name="Lobos S."/>
            <person name="Polanco R."/>
            <person name="Tello M."/>
            <person name="Honda Y."/>
            <person name="Watanabe T."/>
            <person name="Watanabe T."/>
            <person name="Ryu J.S."/>
            <person name="Kubicek C.P."/>
            <person name="Schmoll M."/>
            <person name="Gaskell J."/>
            <person name="Hammel K.E."/>
            <person name="St John F.J."/>
            <person name="Vanden Wymelenberg A."/>
            <person name="Sabat G."/>
            <person name="Splinter BonDurant S."/>
            <person name="Syed K."/>
            <person name="Yadav J.S."/>
            <person name="Doddapaneni H."/>
            <person name="Subramanian V."/>
            <person name="Lavin J.L."/>
            <person name="Oguiza J.A."/>
            <person name="Perez G."/>
            <person name="Pisabarro A.G."/>
            <person name="Ramirez L."/>
            <person name="Santoyo F."/>
            <person name="Master E."/>
            <person name="Coutinho P.M."/>
            <person name="Henrissat B."/>
            <person name="Lombard V."/>
            <person name="Magnuson J.K."/>
            <person name="Kuees U."/>
            <person name="Hori C."/>
            <person name="Igarashi K."/>
            <person name="Samejima M."/>
            <person name="Held B.W."/>
            <person name="Barry K.W."/>
            <person name="LaButti K.M."/>
            <person name="Lapidus A."/>
            <person name="Lindquist E.A."/>
            <person name="Lucas S.M."/>
            <person name="Riley R."/>
            <person name="Salamov A.A."/>
            <person name="Hoffmeister D."/>
            <person name="Schwenk D."/>
            <person name="Hadar Y."/>
            <person name="Yarden O."/>
            <person name="de Vries R.P."/>
            <person name="Wiebenga A."/>
            <person name="Stenlid J."/>
            <person name="Eastwood D."/>
            <person name="Grigoriev I.V."/>
            <person name="Berka R.M."/>
            <person name="Blanchette R.A."/>
            <person name="Kersten P."/>
            <person name="Martinez A.T."/>
            <person name="Vicuna R."/>
            <person name="Cullen D."/>
        </authorList>
    </citation>
    <scope>NUCLEOTIDE SEQUENCE [LARGE SCALE GENOMIC DNA]</scope>
    <source>
        <strain evidence="9 10">B</strain>
    </source>
</reference>
<evidence type="ECO:0000256" key="5">
    <source>
        <dbReference type="ARBA" id="ARBA00023242"/>
    </source>
</evidence>
<keyword evidence="4 7" id="KW-0472">Membrane</keyword>
<feature type="transmembrane region" description="Helical" evidence="7">
    <location>
        <begin position="500"/>
        <end position="519"/>
    </location>
</feature>
<dbReference type="GO" id="GO:0005637">
    <property type="term" value="C:nuclear inner membrane"/>
    <property type="evidence" value="ECO:0007669"/>
    <property type="project" value="UniProtKB-SubCell"/>
</dbReference>
<evidence type="ECO:0000256" key="3">
    <source>
        <dbReference type="ARBA" id="ARBA00022989"/>
    </source>
</evidence>
<evidence type="ECO:0000256" key="1">
    <source>
        <dbReference type="ARBA" id="ARBA00004473"/>
    </source>
</evidence>
<dbReference type="HOGENOM" id="CLU_036826_0_0_1"/>
<dbReference type="GO" id="GO:0071765">
    <property type="term" value="P:nuclear inner membrane organization"/>
    <property type="evidence" value="ECO:0007669"/>
    <property type="project" value="InterPro"/>
</dbReference>
<dbReference type="OrthoDB" id="5966927at2759"/>
<accession>M2RCH2</accession>
<evidence type="ECO:0000256" key="4">
    <source>
        <dbReference type="ARBA" id="ARBA00023136"/>
    </source>
</evidence>
<keyword evidence="3 7" id="KW-1133">Transmembrane helix</keyword>
<dbReference type="GO" id="GO:0034506">
    <property type="term" value="C:chromosome, centromeric core domain"/>
    <property type="evidence" value="ECO:0007669"/>
    <property type="project" value="TreeGrafter"/>
</dbReference>